<sequence length="273" mass="30861">MEGDESSEASHTGAKIHEVLRKVMLRVGAEHFSGVASDNTGNTTLARSLLQEEFSWIIILPDSCHRMSSLCKDIGSIEFFRPVIKKICRTIKYFKNSNIASAHLRRRCKDLQIKRGLVSVGKTRFGTIYHSGESLRRCLKPIQQLCTEKVINIPVCCEVNNYFIEGRFTTDKFEVELRQLLTVLAPIAKAITCLESTHSTVSDVYLFWLAVTATIHQIITEDITGLPTEVTEKIRRAVNYRFDQMVNDAPCDVYLTGFLLDPRTFSADVILIV</sequence>
<keyword evidence="2" id="KW-1185">Reference proteome</keyword>
<dbReference type="SUPFAM" id="SSF53098">
    <property type="entry name" value="Ribonuclease H-like"/>
    <property type="match status" value="1"/>
</dbReference>
<proteinExistence type="predicted"/>
<evidence type="ECO:0000313" key="2">
    <source>
        <dbReference type="Proteomes" id="UP000719766"/>
    </source>
</evidence>
<dbReference type="AlphaFoldDB" id="A0A9P7AGM5"/>
<name>A0A9P7AGM5_9AGAM</name>
<dbReference type="Proteomes" id="UP000719766">
    <property type="component" value="Unassembled WGS sequence"/>
</dbReference>
<accession>A0A9P7AGM5</accession>
<reference evidence="1" key="1">
    <citation type="journal article" date="2020" name="New Phytol.">
        <title>Comparative genomics reveals dynamic genome evolution in host specialist ectomycorrhizal fungi.</title>
        <authorList>
            <person name="Lofgren L.A."/>
            <person name="Nguyen N.H."/>
            <person name="Vilgalys R."/>
            <person name="Ruytinx J."/>
            <person name="Liao H.L."/>
            <person name="Branco S."/>
            <person name="Kuo A."/>
            <person name="LaButti K."/>
            <person name="Lipzen A."/>
            <person name="Andreopoulos W."/>
            <person name="Pangilinan J."/>
            <person name="Riley R."/>
            <person name="Hundley H."/>
            <person name="Na H."/>
            <person name="Barry K."/>
            <person name="Grigoriev I.V."/>
            <person name="Stajich J.E."/>
            <person name="Kennedy P.G."/>
        </authorList>
    </citation>
    <scope>NUCLEOTIDE SEQUENCE</scope>
    <source>
        <strain evidence="1">S12</strain>
    </source>
</reference>
<organism evidence="1 2">
    <name type="scientific">Suillus plorans</name>
    <dbReference type="NCBI Taxonomy" id="116603"/>
    <lineage>
        <taxon>Eukaryota</taxon>
        <taxon>Fungi</taxon>
        <taxon>Dikarya</taxon>
        <taxon>Basidiomycota</taxon>
        <taxon>Agaricomycotina</taxon>
        <taxon>Agaricomycetes</taxon>
        <taxon>Agaricomycetidae</taxon>
        <taxon>Boletales</taxon>
        <taxon>Suillineae</taxon>
        <taxon>Suillaceae</taxon>
        <taxon>Suillus</taxon>
    </lineage>
</organism>
<dbReference type="InterPro" id="IPR012337">
    <property type="entry name" value="RNaseH-like_sf"/>
</dbReference>
<dbReference type="OrthoDB" id="3236755at2759"/>
<dbReference type="GeneID" id="64592335"/>
<gene>
    <name evidence="1" type="ORF">HD556DRAFT_1245931</name>
</gene>
<dbReference type="EMBL" id="JABBWE010000073">
    <property type="protein sequence ID" value="KAG1787910.1"/>
    <property type="molecule type" value="Genomic_DNA"/>
</dbReference>
<evidence type="ECO:0000313" key="1">
    <source>
        <dbReference type="EMBL" id="KAG1787910.1"/>
    </source>
</evidence>
<protein>
    <submittedName>
        <fullName evidence="1">Ribonuclease H-like domain-containing protein</fullName>
    </submittedName>
</protein>
<dbReference type="RefSeq" id="XP_041155204.1">
    <property type="nucleotide sequence ID" value="XM_041298571.1"/>
</dbReference>
<comment type="caution">
    <text evidence="1">The sequence shown here is derived from an EMBL/GenBank/DDBJ whole genome shotgun (WGS) entry which is preliminary data.</text>
</comment>